<sequence length="300" mass="34003">MLTTMSHLSEGQVKQLAELVQKIVSAISPEKIVCYGYRTYTTQDWGLFLFGEQFTEDKDTYHLLIITGVEEKRQDYEVIQLVEQVSKPLAYVTSIVHKLSFVNAALAEDSPFFTDLYHEGVLLYERNSGQLVTPPAQPDQPGTADKIKAYWAKEYGLAQQFYNAAAYSLSSGWLVLTGFLLHQAVEHTCIALIRAATGYRTNTHNLTRLLALTEAFSLLPMTIFPRITTEETELFDLLVRGYSDSRYKSGYNLPIEKATILVERVRELQAIAQMLYEEKLKACTTNRIISFPLVVENPQP</sequence>
<dbReference type="Gene3D" id="1.20.120.330">
    <property type="entry name" value="Nucleotidyltransferases domain 2"/>
    <property type="match status" value="1"/>
</dbReference>
<dbReference type="AlphaFoldDB" id="A0A8J2UDK7"/>
<dbReference type="InterPro" id="IPR007842">
    <property type="entry name" value="HEPN_dom"/>
</dbReference>
<dbReference type="SUPFAM" id="SSF81593">
    <property type="entry name" value="Nucleotidyltransferase substrate binding subunit/domain"/>
    <property type="match status" value="1"/>
</dbReference>
<dbReference type="Pfam" id="PF05168">
    <property type="entry name" value="HEPN"/>
    <property type="match status" value="1"/>
</dbReference>
<reference evidence="2" key="2">
    <citation type="submission" date="2020-09" db="EMBL/GenBank/DDBJ databases">
        <authorList>
            <person name="Sun Q."/>
            <person name="Zhou Y."/>
        </authorList>
    </citation>
    <scope>NUCLEOTIDE SEQUENCE</scope>
    <source>
        <strain evidence="2">CGMCC 1.15448</strain>
    </source>
</reference>
<evidence type="ECO:0000313" key="3">
    <source>
        <dbReference type="Proteomes" id="UP000607559"/>
    </source>
</evidence>
<organism evidence="2 3">
    <name type="scientific">Puia dinghuensis</name>
    <dbReference type="NCBI Taxonomy" id="1792502"/>
    <lineage>
        <taxon>Bacteria</taxon>
        <taxon>Pseudomonadati</taxon>
        <taxon>Bacteroidota</taxon>
        <taxon>Chitinophagia</taxon>
        <taxon>Chitinophagales</taxon>
        <taxon>Chitinophagaceae</taxon>
        <taxon>Puia</taxon>
    </lineage>
</organism>
<keyword evidence="3" id="KW-1185">Reference proteome</keyword>
<evidence type="ECO:0000313" key="2">
    <source>
        <dbReference type="EMBL" id="GGB01793.1"/>
    </source>
</evidence>
<dbReference type="RefSeq" id="WP_188932340.1">
    <property type="nucleotide sequence ID" value="NZ_BMJC01000003.1"/>
</dbReference>
<dbReference type="Proteomes" id="UP000607559">
    <property type="component" value="Unassembled WGS sequence"/>
</dbReference>
<dbReference type="SMART" id="SM00748">
    <property type="entry name" value="HEPN"/>
    <property type="match status" value="1"/>
</dbReference>
<accession>A0A8J2UDK7</accession>
<proteinExistence type="predicted"/>
<protein>
    <recommendedName>
        <fullName evidence="1">HEPN domain-containing protein</fullName>
    </recommendedName>
</protein>
<feature type="domain" description="HEPN" evidence="1">
    <location>
        <begin position="155"/>
        <end position="275"/>
    </location>
</feature>
<dbReference type="EMBL" id="BMJC01000003">
    <property type="protein sequence ID" value="GGB01793.1"/>
    <property type="molecule type" value="Genomic_DNA"/>
</dbReference>
<reference evidence="2" key="1">
    <citation type="journal article" date="2014" name="Int. J. Syst. Evol. Microbiol.">
        <title>Complete genome sequence of Corynebacterium casei LMG S-19264T (=DSM 44701T), isolated from a smear-ripened cheese.</title>
        <authorList>
            <consortium name="US DOE Joint Genome Institute (JGI-PGF)"/>
            <person name="Walter F."/>
            <person name="Albersmeier A."/>
            <person name="Kalinowski J."/>
            <person name="Ruckert C."/>
        </authorList>
    </citation>
    <scope>NUCLEOTIDE SEQUENCE</scope>
    <source>
        <strain evidence="2">CGMCC 1.15448</strain>
    </source>
</reference>
<name>A0A8J2UDK7_9BACT</name>
<gene>
    <name evidence="2" type="ORF">GCM10011511_26250</name>
</gene>
<dbReference type="PROSITE" id="PS50910">
    <property type="entry name" value="HEPN"/>
    <property type="match status" value="1"/>
</dbReference>
<comment type="caution">
    <text evidence="2">The sequence shown here is derived from an EMBL/GenBank/DDBJ whole genome shotgun (WGS) entry which is preliminary data.</text>
</comment>
<evidence type="ECO:0000259" key="1">
    <source>
        <dbReference type="PROSITE" id="PS50910"/>
    </source>
</evidence>